<dbReference type="EMBL" id="JACGWS010000001">
    <property type="protein sequence ID" value="MBC8753280.1"/>
    <property type="molecule type" value="Genomic_DNA"/>
</dbReference>
<comment type="caution">
    <text evidence="1">The sequence shown here is derived from an EMBL/GenBank/DDBJ whole genome shotgun (WGS) entry which is preliminary data.</text>
</comment>
<name>A0ABR7Q3Z7_9FLAO</name>
<evidence type="ECO:0000313" key="2">
    <source>
        <dbReference type="Proteomes" id="UP000619238"/>
    </source>
</evidence>
<keyword evidence="2" id="KW-1185">Reference proteome</keyword>
<proteinExistence type="predicted"/>
<accession>A0ABR7Q3Z7</accession>
<dbReference type="Proteomes" id="UP000619238">
    <property type="component" value="Unassembled WGS sequence"/>
</dbReference>
<evidence type="ECO:0008006" key="3">
    <source>
        <dbReference type="Google" id="ProtNLM"/>
    </source>
</evidence>
<reference evidence="1 2" key="1">
    <citation type="submission" date="2020-07" db="EMBL/GenBank/DDBJ databases">
        <title>Description of Kordia aestuariivivens sp. nov., isolated from a tidal flat.</title>
        <authorList>
            <person name="Park S."/>
            <person name="Yoon J.-H."/>
        </authorList>
    </citation>
    <scope>NUCLEOTIDE SEQUENCE [LARGE SCALE GENOMIC DNA]</scope>
    <source>
        <strain evidence="1 2">YSTF-M3</strain>
    </source>
</reference>
<evidence type="ECO:0000313" key="1">
    <source>
        <dbReference type="EMBL" id="MBC8753280.1"/>
    </source>
</evidence>
<dbReference type="RefSeq" id="WP_187560319.1">
    <property type="nucleotide sequence ID" value="NZ_JACGWS010000001.1"/>
</dbReference>
<protein>
    <recommendedName>
        <fullName evidence="3">Bacteriocin</fullName>
    </recommendedName>
</protein>
<organism evidence="1 2">
    <name type="scientific">Kordia aestuariivivens</name>
    <dbReference type="NCBI Taxonomy" id="2759037"/>
    <lineage>
        <taxon>Bacteria</taxon>
        <taxon>Pseudomonadati</taxon>
        <taxon>Bacteroidota</taxon>
        <taxon>Flavobacteriia</taxon>
        <taxon>Flavobacteriales</taxon>
        <taxon>Flavobacteriaceae</taxon>
        <taxon>Kordia</taxon>
    </lineage>
</organism>
<sequence>MKKKSIQKLRLKKTAVSKLNANAISGGTFGNTEICLSVNFCETIDYTACIVAGGLCEIYTSPQR</sequence>
<gene>
    <name evidence="1" type="ORF">H2O64_01270</name>
</gene>